<feature type="transmembrane region" description="Helical" evidence="1">
    <location>
        <begin position="185"/>
        <end position="206"/>
    </location>
</feature>
<keyword evidence="1" id="KW-0472">Membrane</keyword>
<evidence type="ECO:0000313" key="3">
    <source>
        <dbReference type="Proteomes" id="UP000670527"/>
    </source>
</evidence>
<keyword evidence="3" id="KW-1185">Reference proteome</keyword>
<feature type="transmembrane region" description="Helical" evidence="1">
    <location>
        <begin position="20"/>
        <end position="38"/>
    </location>
</feature>
<dbReference type="Pfam" id="PF13687">
    <property type="entry name" value="DUF4153"/>
    <property type="match status" value="1"/>
</dbReference>
<feature type="transmembrane region" description="Helical" evidence="1">
    <location>
        <begin position="50"/>
        <end position="71"/>
    </location>
</feature>
<gene>
    <name evidence="2" type="ORF">J4D97_01235</name>
</gene>
<feature type="transmembrane region" description="Helical" evidence="1">
    <location>
        <begin position="226"/>
        <end position="246"/>
    </location>
</feature>
<feature type="transmembrane region" description="Helical" evidence="1">
    <location>
        <begin position="83"/>
        <end position="100"/>
    </location>
</feature>
<dbReference type="EMBL" id="JAGETX010000001">
    <property type="protein sequence ID" value="MBO3269257.1"/>
    <property type="molecule type" value="Genomic_DNA"/>
</dbReference>
<dbReference type="RefSeq" id="WP_208306027.1">
    <property type="nucleotide sequence ID" value="NZ_JAGETX010000001.1"/>
</dbReference>
<evidence type="ECO:0000313" key="2">
    <source>
        <dbReference type="EMBL" id="MBO3269257.1"/>
    </source>
</evidence>
<sequence length="622" mass="70462">MKLPSLQHLAAEAVRVVRRFPLTLLCAFVLCGVGIYVIHLDYKEQQKLEWLFPVLSAAGLGLSSTLAVALATERWGWRPARRWGAQVGVVALLVLWYALAPAQPNLEWGMRLALLLLGMHLAAAAGPYLPELRRSADTPGFWRYNETLFLRILLAGVYSGVLFVGCALALVAIDNLFDVKLDEHIYGYLFVTLATVFNTWFFLAGIPHNFAELEQTAPYPKGLKLFTQFVLLPLVVLYLVILYAYLGRIVVLWTLPKGWVSILILAFSVAGIFALLLIHPIRHAAENTWIRTFARWFYRALFPLLGLLAVAIDTRIRDYGITEERYFVLVLAAWLFCMAVYFLVRRGQGIIWIPASLAVVALLSAAGPWSAFAVAQRSQLNQLREISAEYGLLKDGKLDGAGQRVPKLSLQVRQRITSIFEFFADREATTQLQPFFAASLSLPDSLQQQDEWKQRQWYQEQPFAVSGVPRTSQYTTADNEQQTARFYNSAEHHDLGQGRYWLGRVESYRYALQKDSVLTEVATQKGAFRLRTHARGRQLLLEQRQADHRWQTQLTLSPGTLADSLAHVYGSGNEGIDRPLHLQAAKDQIQLQLFIQDLTRNKKQDTIFYEYSGQMLLEVGEK</sequence>
<feature type="transmembrane region" description="Helical" evidence="1">
    <location>
        <begin position="112"/>
        <end position="129"/>
    </location>
</feature>
<name>A0ABS3T6J7_9BACT</name>
<evidence type="ECO:0000256" key="1">
    <source>
        <dbReference type="SAM" id="Phobius"/>
    </source>
</evidence>
<protein>
    <submittedName>
        <fullName evidence="2">DUF4153 domain-containing protein</fullName>
    </submittedName>
</protein>
<feature type="transmembrane region" description="Helical" evidence="1">
    <location>
        <begin position="296"/>
        <end position="314"/>
    </location>
</feature>
<comment type="caution">
    <text evidence="2">The sequence shown here is derived from an EMBL/GenBank/DDBJ whole genome shotgun (WGS) entry which is preliminary data.</text>
</comment>
<feature type="transmembrane region" description="Helical" evidence="1">
    <location>
        <begin position="350"/>
        <end position="375"/>
    </location>
</feature>
<feature type="transmembrane region" description="Helical" evidence="1">
    <location>
        <begin position="149"/>
        <end position="173"/>
    </location>
</feature>
<dbReference type="Proteomes" id="UP000670527">
    <property type="component" value="Unassembled WGS sequence"/>
</dbReference>
<organism evidence="2 3">
    <name type="scientific">Hymenobacter defluvii</name>
    <dbReference type="NCBI Taxonomy" id="2054411"/>
    <lineage>
        <taxon>Bacteria</taxon>
        <taxon>Pseudomonadati</taxon>
        <taxon>Bacteroidota</taxon>
        <taxon>Cytophagia</taxon>
        <taxon>Cytophagales</taxon>
        <taxon>Hymenobacteraceae</taxon>
        <taxon>Hymenobacter</taxon>
    </lineage>
</organism>
<feature type="transmembrane region" description="Helical" evidence="1">
    <location>
        <begin position="258"/>
        <end position="281"/>
    </location>
</feature>
<dbReference type="InterPro" id="IPR025291">
    <property type="entry name" value="DUF4153"/>
</dbReference>
<keyword evidence="1" id="KW-0812">Transmembrane</keyword>
<feature type="transmembrane region" description="Helical" evidence="1">
    <location>
        <begin position="326"/>
        <end position="344"/>
    </location>
</feature>
<accession>A0ABS3T6J7</accession>
<reference evidence="2 3" key="1">
    <citation type="submission" date="2021-03" db="EMBL/GenBank/DDBJ databases">
        <authorList>
            <person name="Kim M.K."/>
        </authorList>
    </citation>
    <scope>NUCLEOTIDE SEQUENCE [LARGE SCALE GENOMIC DNA]</scope>
    <source>
        <strain evidence="2 3">BT507</strain>
    </source>
</reference>
<keyword evidence="1" id="KW-1133">Transmembrane helix</keyword>
<proteinExistence type="predicted"/>